<dbReference type="PANTHER" id="PTHR10584">
    <property type="entry name" value="SUGAR KINASE"/>
    <property type="match status" value="1"/>
</dbReference>
<keyword evidence="1" id="KW-0808">Transferase</keyword>
<accession>A0A1H8T9Y8</accession>
<dbReference type="GO" id="GO:0016301">
    <property type="term" value="F:kinase activity"/>
    <property type="evidence" value="ECO:0007669"/>
    <property type="project" value="UniProtKB-KW"/>
</dbReference>
<keyword evidence="2 4" id="KW-0418">Kinase</keyword>
<reference evidence="4 5" key="1">
    <citation type="submission" date="2016-10" db="EMBL/GenBank/DDBJ databases">
        <authorList>
            <person name="de Groot N.N."/>
        </authorList>
    </citation>
    <scope>NUCLEOTIDE SEQUENCE [LARGE SCALE GENOMIC DNA]</scope>
    <source>
        <strain evidence="4 5">DSM 44993</strain>
    </source>
</reference>
<evidence type="ECO:0000256" key="1">
    <source>
        <dbReference type="ARBA" id="ARBA00022679"/>
    </source>
</evidence>
<name>A0A1H8T9Y8_9PSEU</name>
<dbReference type="Proteomes" id="UP000198582">
    <property type="component" value="Unassembled WGS sequence"/>
</dbReference>
<dbReference type="Pfam" id="PF00294">
    <property type="entry name" value="PfkB"/>
    <property type="match status" value="1"/>
</dbReference>
<dbReference type="PANTHER" id="PTHR10584:SF166">
    <property type="entry name" value="RIBOKINASE"/>
    <property type="match status" value="1"/>
</dbReference>
<feature type="domain" description="Carbohydrate kinase PfkB" evidence="3">
    <location>
        <begin position="3"/>
        <end position="283"/>
    </location>
</feature>
<sequence>MTADVAVVGQIARDLVVLVSGRPVPIRERRELIGGKGASIAVGLAQLGASVGLLGVVGDDEPGGRLLRRAADGGVGTGWVVRRPGTATGLIVDVLGEDGRWRYLEELPRAVRLTPRDVAAARPLLASAGTVVIQPQQPADATLAAAECARDAGRRVVLDGHPGEDPRTRARLLAAVDVLRLDRAEGPLLAGFPLDTVEAGLRAADELLRLGPALVVLDLGDPGCLFVWADQHLLLPHPGGPPSGAAAFTAALAWGLTRGQGPRRAARLAVAAAGVAVPHPGGRPELTAEALARRLAELDRHFAPAR</sequence>
<gene>
    <name evidence="4" type="ORF">SAMN04489732_102509</name>
</gene>
<dbReference type="SUPFAM" id="SSF53613">
    <property type="entry name" value="Ribokinase-like"/>
    <property type="match status" value="1"/>
</dbReference>
<keyword evidence="5" id="KW-1185">Reference proteome</keyword>
<dbReference type="AlphaFoldDB" id="A0A1H8T9Y8"/>
<dbReference type="STRING" id="394193.SAMN04489732_102509"/>
<proteinExistence type="predicted"/>
<dbReference type="EMBL" id="FOEF01000002">
    <property type="protein sequence ID" value="SEO87880.1"/>
    <property type="molecule type" value="Genomic_DNA"/>
</dbReference>
<evidence type="ECO:0000313" key="4">
    <source>
        <dbReference type="EMBL" id="SEO87880.1"/>
    </source>
</evidence>
<evidence type="ECO:0000256" key="2">
    <source>
        <dbReference type="ARBA" id="ARBA00022777"/>
    </source>
</evidence>
<dbReference type="InterPro" id="IPR011611">
    <property type="entry name" value="PfkB_dom"/>
</dbReference>
<evidence type="ECO:0000259" key="3">
    <source>
        <dbReference type="Pfam" id="PF00294"/>
    </source>
</evidence>
<dbReference type="Gene3D" id="3.40.1190.20">
    <property type="match status" value="1"/>
</dbReference>
<protein>
    <submittedName>
        <fullName evidence="4">Ribokinase</fullName>
    </submittedName>
</protein>
<dbReference type="RefSeq" id="WP_091614151.1">
    <property type="nucleotide sequence ID" value="NZ_FOEF01000002.1"/>
</dbReference>
<dbReference type="OrthoDB" id="7946249at2"/>
<dbReference type="InterPro" id="IPR029056">
    <property type="entry name" value="Ribokinase-like"/>
</dbReference>
<organism evidence="4 5">
    <name type="scientific">Amycolatopsis saalfeldensis</name>
    <dbReference type="NCBI Taxonomy" id="394193"/>
    <lineage>
        <taxon>Bacteria</taxon>
        <taxon>Bacillati</taxon>
        <taxon>Actinomycetota</taxon>
        <taxon>Actinomycetes</taxon>
        <taxon>Pseudonocardiales</taxon>
        <taxon>Pseudonocardiaceae</taxon>
        <taxon>Amycolatopsis</taxon>
    </lineage>
</organism>
<evidence type="ECO:0000313" key="5">
    <source>
        <dbReference type="Proteomes" id="UP000198582"/>
    </source>
</evidence>